<protein>
    <recommendedName>
        <fullName evidence="4">Lipoprotein</fullName>
    </recommendedName>
</protein>
<evidence type="ECO:0008006" key="4">
    <source>
        <dbReference type="Google" id="ProtNLM"/>
    </source>
</evidence>
<dbReference type="RefSeq" id="WP_248942804.1">
    <property type="nucleotide sequence ID" value="NZ_JAKIKS010000153.1"/>
</dbReference>
<keyword evidence="1" id="KW-0812">Transmembrane</keyword>
<evidence type="ECO:0000313" key="2">
    <source>
        <dbReference type="EMBL" id="MCL1127386.1"/>
    </source>
</evidence>
<dbReference type="Proteomes" id="UP001203423">
    <property type="component" value="Unassembled WGS sequence"/>
</dbReference>
<evidence type="ECO:0000256" key="1">
    <source>
        <dbReference type="SAM" id="Phobius"/>
    </source>
</evidence>
<accession>A0ABT0LJT8</accession>
<gene>
    <name evidence="2" type="ORF">L2764_23655</name>
</gene>
<name>A0ABT0LJT8_9GAMM</name>
<keyword evidence="3" id="KW-1185">Reference proteome</keyword>
<sequence>MKVENITYGISLMVLLTGCATTTIGPIAAGKNTYVMSREEGAFPSGSEPLMAEVLTEAGIFCSSQGEKIKLINSTENSGPYILGNYPKATITFSCIDIMVTR</sequence>
<feature type="transmembrane region" description="Helical" evidence="1">
    <location>
        <begin position="6"/>
        <end position="29"/>
    </location>
</feature>
<dbReference type="PROSITE" id="PS51257">
    <property type="entry name" value="PROKAR_LIPOPROTEIN"/>
    <property type="match status" value="1"/>
</dbReference>
<comment type="caution">
    <text evidence="2">The sequence shown here is derived from an EMBL/GenBank/DDBJ whole genome shotgun (WGS) entry which is preliminary data.</text>
</comment>
<dbReference type="EMBL" id="JAKIKS010000153">
    <property type="protein sequence ID" value="MCL1127386.1"/>
    <property type="molecule type" value="Genomic_DNA"/>
</dbReference>
<reference evidence="2 3" key="1">
    <citation type="submission" date="2022-01" db="EMBL/GenBank/DDBJ databases">
        <title>Whole genome-based taxonomy of the Shewanellaceae.</title>
        <authorList>
            <person name="Martin-Rodriguez A.J."/>
        </authorList>
    </citation>
    <scope>NUCLEOTIDE SEQUENCE [LARGE SCALE GENOMIC DNA]</scope>
    <source>
        <strain evidence="2 3">DSM 17177</strain>
    </source>
</reference>
<keyword evidence="1" id="KW-1133">Transmembrane helix</keyword>
<proteinExistence type="predicted"/>
<evidence type="ECO:0000313" key="3">
    <source>
        <dbReference type="Proteomes" id="UP001203423"/>
    </source>
</evidence>
<organism evidence="2 3">
    <name type="scientific">Shewanella surugensis</name>
    <dbReference type="NCBI Taxonomy" id="212020"/>
    <lineage>
        <taxon>Bacteria</taxon>
        <taxon>Pseudomonadati</taxon>
        <taxon>Pseudomonadota</taxon>
        <taxon>Gammaproteobacteria</taxon>
        <taxon>Alteromonadales</taxon>
        <taxon>Shewanellaceae</taxon>
        <taxon>Shewanella</taxon>
    </lineage>
</organism>
<keyword evidence="1" id="KW-0472">Membrane</keyword>